<dbReference type="SUPFAM" id="SSF51445">
    <property type="entry name" value="(Trans)glycosidases"/>
    <property type="match status" value="1"/>
</dbReference>
<evidence type="ECO:0000256" key="7">
    <source>
        <dbReference type="ARBA" id="ARBA00023295"/>
    </source>
</evidence>
<name>A0AAU7D8Z4_9BACT</name>
<evidence type="ECO:0000256" key="9">
    <source>
        <dbReference type="PIRSR" id="PIRSR001084-1"/>
    </source>
</evidence>
<dbReference type="EMBL" id="CP121195">
    <property type="protein sequence ID" value="XBH13752.1"/>
    <property type="molecule type" value="Genomic_DNA"/>
</dbReference>
<organism evidence="15">
    <name type="scientific">Edaphobacter paludis</name>
    <dbReference type="NCBI Taxonomy" id="3035702"/>
    <lineage>
        <taxon>Bacteria</taxon>
        <taxon>Pseudomonadati</taxon>
        <taxon>Acidobacteriota</taxon>
        <taxon>Terriglobia</taxon>
        <taxon>Terriglobales</taxon>
        <taxon>Acidobacteriaceae</taxon>
        <taxon>Edaphobacter</taxon>
    </lineage>
</organism>
<evidence type="ECO:0000256" key="2">
    <source>
        <dbReference type="ARBA" id="ARBA00005940"/>
    </source>
</evidence>
<dbReference type="InterPro" id="IPR003476">
    <property type="entry name" value="Glyco_hydro_42"/>
</dbReference>
<reference evidence="15" key="1">
    <citation type="submission" date="2023-03" db="EMBL/GenBank/DDBJ databases">
        <title>Edaphobacter sp.</title>
        <authorList>
            <person name="Huber K.J."/>
            <person name="Papendorf J."/>
            <person name="Pilke C."/>
            <person name="Bunk B."/>
            <person name="Sproeer C."/>
            <person name="Pester M."/>
        </authorList>
    </citation>
    <scope>NUCLEOTIDE SEQUENCE</scope>
    <source>
        <strain evidence="14">DSM 109919</strain>
        <strain evidence="15">DSM 109920</strain>
    </source>
</reference>
<feature type="active site" description="Nucleophile" evidence="9">
    <location>
        <position position="314"/>
    </location>
</feature>
<dbReference type="Gene3D" id="3.40.50.880">
    <property type="match status" value="1"/>
</dbReference>
<dbReference type="InterPro" id="IPR013738">
    <property type="entry name" value="Beta_galactosidase_Trimer"/>
</dbReference>
<dbReference type="GO" id="GO:0046872">
    <property type="term" value="F:metal ion binding"/>
    <property type="evidence" value="ECO:0007669"/>
    <property type="project" value="UniProtKB-KW"/>
</dbReference>
<evidence type="ECO:0000256" key="3">
    <source>
        <dbReference type="ARBA" id="ARBA00012756"/>
    </source>
</evidence>
<comment type="catalytic activity">
    <reaction evidence="1 8">
        <text>Hydrolysis of terminal non-reducing beta-D-galactose residues in beta-D-galactosides.</text>
        <dbReference type="EC" id="3.2.1.23"/>
    </reaction>
</comment>
<protein>
    <recommendedName>
        <fullName evidence="3 8">Beta-galactosidase</fullName>
        <shortName evidence="8">Beta-gal</shortName>
        <ecNumber evidence="3 8">3.2.1.23</ecNumber>
    </recommendedName>
</protein>
<dbReference type="InterPro" id="IPR013780">
    <property type="entry name" value="Glyco_hydro_b"/>
</dbReference>
<dbReference type="KEGG" id="epl:P4G45_00920"/>
<dbReference type="CDD" id="cd03143">
    <property type="entry name" value="A4_beta-galactosidase_middle_domain"/>
    <property type="match status" value="1"/>
</dbReference>
<feature type="binding site" evidence="10">
    <location>
        <position position="162"/>
    </location>
    <ligand>
        <name>substrate</name>
    </ligand>
</feature>
<evidence type="ECO:0000259" key="13">
    <source>
        <dbReference type="Pfam" id="PF08533"/>
    </source>
</evidence>
<dbReference type="GO" id="GO:0006012">
    <property type="term" value="P:galactose metabolic process"/>
    <property type="evidence" value="ECO:0007669"/>
    <property type="project" value="InterPro"/>
</dbReference>
<evidence type="ECO:0000259" key="11">
    <source>
        <dbReference type="Pfam" id="PF02449"/>
    </source>
</evidence>
<evidence type="ECO:0000313" key="15">
    <source>
        <dbReference type="EMBL" id="XBH13752.1"/>
    </source>
</evidence>
<dbReference type="Gene3D" id="2.60.40.1180">
    <property type="entry name" value="Golgi alpha-mannosidase II"/>
    <property type="match status" value="1"/>
</dbReference>
<dbReference type="PANTHER" id="PTHR36447:SF2">
    <property type="entry name" value="BETA-GALACTOSIDASE YESZ"/>
    <property type="match status" value="1"/>
</dbReference>
<dbReference type="Gene3D" id="3.20.20.80">
    <property type="entry name" value="Glycosidases"/>
    <property type="match status" value="1"/>
</dbReference>
<comment type="similarity">
    <text evidence="2 8">Belongs to the glycosyl hydrolase 42 family.</text>
</comment>
<feature type="domain" description="Beta-galactosidase trimerisation" evidence="12">
    <location>
        <begin position="403"/>
        <end position="608"/>
    </location>
</feature>
<dbReference type="EC" id="3.2.1.23" evidence="3 8"/>
<dbReference type="SUPFAM" id="SSF52317">
    <property type="entry name" value="Class I glutamine amidotransferase-like"/>
    <property type="match status" value="1"/>
</dbReference>
<feature type="domain" description="Beta-galactosidase C-terminal" evidence="13">
    <location>
        <begin position="618"/>
        <end position="673"/>
    </location>
</feature>
<dbReference type="GO" id="GO:0009341">
    <property type="term" value="C:beta-galactosidase complex"/>
    <property type="evidence" value="ECO:0007669"/>
    <property type="project" value="InterPro"/>
</dbReference>
<feature type="domain" description="Glycoside hydrolase family 42 N-terminal" evidence="11">
    <location>
        <begin position="28"/>
        <end position="391"/>
    </location>
</feature>
<dbReference type="AlphaFoldDB" id="A0AAU7D8Z4"/>
<evidence type="ECO:0000256" key="8">
    <source>
        <dbReference type="PIRNR" id="PIRNR001084"/>
    </source>
</evidence>
<feature type="binding site" evidence="10">
    <location>
        <position position="124"/>
    </location>
    <ligand>
        <name>substrate</name>
    </ligand>
</feature>
<sequence length="680" mass="76336">MTFGIGSICAAAQKPSIEPPPLLLGAAWYPEQWPESRWNADLDLMQKAHMHVVRVAEFAWTALEPQEGKYDLDWLERAINLAGQHGIYVIVGTPTAGPPVWMATKYPDILVTEANGKQYTGSTRNHDNSNSNRYRQFAREMDERLSKRFGHNPYVIGWQIDNEYSNQSYDPATQAQFHAWLEHRYGTIDKLNQAWTTAYDNQTYSAFNEIPLVNGTGDNNPGLWLDSKRFISESLRDYQKVQIDAIRKYAEPRQKITTNMMGWYDLYDHYTVGQDLDIIGWDNPQVEGSFDPIKNGAPHDLMRGLKGQNYWVMETTAGPRGGGDASIQLDKGAMRTAIWADIGHGADLVSYWQWRDALNGGEANHGALVDVDGEPDPIYTEYSQIGREFEKAGSAIQGTSPEASVAILHSYPSRWDINWQKMNPAYDAINSLMSYYTPLHELGYTIDIVPPDRDLSKYKLVIAPGLEVLTQAEADNLTRYVKGGGHLVFGQRSAMKDENNSRWPQRQPGPLTQLLGARVEQFTSLKNPVAISGEWGESKGELFAEQLRPQASDVKVLMRYQAPHSWLDGEPAAVTRKIGTGSFTYIGAWFGDAGMKRAVQWMLTESSLKPDDFAVPDGVEVYRRVAADRKVFIVENLSHAAQTVVLPNMMKDALTDQRVHSVKLPVYGVAVLVQAKDVTR</sequence>
<dbReference type="EMBL" id="CP121194">
    <property type="protein sequence ID" value="XBH11708.1"/>
    <property type="molecule type" value="Genomic_DNA"/>
</dbReference>
<evidence type="ECO:0000259" key="12">
    <source>
        <dbReference type="Pfam" id="PF08532"/>
    </source>
</evidence>
<evidence type="ECO:0000256" key="4">
    <source>
        <dbReference type="ARBA" id="ARBA00022723"/>
    </source>
</evidence>
<dbReference type="InterPro" id="IPR029062">
    <property type="entry name" value="Class_I_gatase-like"/>
</dbReference>
<proteinExistence type="inferred from homology"/>
<dbReference type="InterPro" id="IPR013529">
    <property type="entry name" value="Glyco_hydro_42_N"/>
</dbReference>
<dbReference type="Pfam" id="PF02449">
    <property type="entry name" value="Glyco_hydro_42"/>
    <property type="match status" value="1"/>
</dbReference>
<dbReference type="PIRSF" id="PIRSF001084">
    <property type="entry name" value="B-galactosidase"/>
    <property type="match status" value="1"/>
</dbReference>
<dbReference type="InterPro" id="IPR017853">
    <property type="entry name" value="GH"/>
</dbReference>
<accession>A0AAU7D1T5</accession>
<evidence type="ECO:0000256" key="6">
    <source>
        <dbReference type="ARBA" id="ARBA00022833"/>
    </source>
</evidence>
<dbReference type="Pfam" id="PF08533">
    <property type="entry name" value="Glyco_hydro_42C"/>
    <property type="match status" value="1"/>
</dbReference>
<keyword evidence="4" id="KW-0479">Metal-binding</keyword>
<keyword evidence="5 8" id="KW-0378">Hydrolase</keyword>
<accession>A0AAU7D8Z4</accession>
<evidence type="ECO:0000256" key="1">
    <source>
        <dbReference type="ARBA" id="ARBA00001412"/>
    </source>
</evidence>
<evidence type="ECO:0000313" key="14">
    <source>
        <dbReference type="EMBL" id="XBH11708.1"/>
    </source>
</evidence>
<dbReference type="PANTHER" id="PTHR36447">
    <property type="entry name" value="BETA-GALACTOSIDASE GANA"/>
    <property type="match status" value="1"/>
</dbReference>
<gene>
    <name evidence="14" type="ORF">P4G45_00920</name>
    <name evidence="15" type="ORF">P8936_00925</name>
</gene>
<dbReference type="Pfam" id="PF08532">
    <property type="entry name" value="Glyco_hydro_42M"/>
    <property type="match status" value="1"/>
</dbReference>
<feature type="active site" description="Proton donor" evidence="9">
    <location>
        <position position="163"/>
    </location>
</feature>
<keyword evidence="7 8" id="KW-0326">Glycosidase</keyword>
<evidence type="ECO:0000256" key="5">
    <source>
        <dbReference type="ARBA" id="ARBA00022801"/>
    </source>
</evidence>
<dbReference type="GO" id="GO:0004565">
    <property type="term" value="F:beta-galactosidase activity"/>
    <property type="evidence" value="ECO:0007669"/>
    <property type="project" value="UniProtKB-EC"/>
</dbReference>
<evidence type="ECO:0000256" key="10">
    <source>
        <dbReference type="PIRSR" id="PIRSR001084-2"/>
    </source>
</evidence>
<dbReference type="InterPro" id="IPR013739">
    <property type="entry name" value="Beta_galactosidase_C"/>
</dbReference>
<keyword evidence="6" id="KW-0862">Zinc</keyword>